<dbReference type="RefSeq" id="WP_070070474.1">
    <property type="nucleotide sequence ID" value="NZ_MKKK01000045.1"/>
</dbReference>
<dbReference type="Gene3D" id="3.40.50.300">
    <property type="entry name" value="P-loop containing nucleotide triphosphate hydrolases"/>
    <property type="match status" value="1"/>
</dbReference>
<keyword evidence="3" id="KW-1185">Reference proteome</keyword>
<dbReference type="Proteomes" id="UP000185895">
    <property type="component" value="Unassembled WGS sequence"/>
</dbReference>
<dbReference type="Pfam" id="PF01656">
    <property type="entry name" value="CbiA"/>
    <property type="match status" value="1"/>
</dbReference>
<evidence type="ECO:0000259" key="1">
    <source>
        <dbReference type="Pfam" id="PF01656"/>
    </source>
</evidence>
<name>A0A1E7R2U3_9GAMM</name>
<accession>A0A1E7R2U3</accession>
<evidence type="ECO:0000313" key="3">
    <source>
        <dbReference type="Proteomes" id="UP000185895"/>
    </source>
</evidence>
<dbReference type="SUPFAM" id="SSF52540">
    <property type="entry name" value="P-loop containing nucleoside triphosphate hydrolases"/>
    <property type="match status" value="1"/>
</dbReference>
<dbReference type="PANTHER" id="PTHR13696">
    <property type="entry name" value="P-LOOP CONTAINING NUCLEOSIDE TRIPHOSPHATE HYDROLASE"/>
    <property type="match status" value="1"/>
</dbReference>
<dbReference type="STRING" id="1262585.BJI46_04240"/>
<comment type="caution">
    <text evidence="2">The sequence shown here is derived from an EMBL/GenBank/DDBJ whole genome shotgun (WGS) entry which is preliminary data.</text>
</comment>
<dbReference type="PIRSF" id="PIRSF009320">
    <property type="entry name" value="Nuc_binding_HP_1000"/>
    <property type="match status" value="1"/>
</dbReference>
<sequence>MKTILIANQKGGCGKTMTAITLASALANKGFKVALADADNQKSSLQWLKLRPKIATSISPLDWREESAIGDTPKKTDFLIIDAPGALSGEHAQHLIAESDDIIVPLQPSFFDIDSTRRFLKNIEDIKRIRKGKVNIHLLANRVKAGAANQQAIQQFFAKINQQPISWISERSAYAQLAMNGLSVFDKNQKQHLLIQQQWEPLIQQILGQNRSEEQQNWF</sequence>
<evidence type="ECO:0000313" key="2">
    <source>
        <dbReference type="EMBL" id="OEY93659.1"/>
    </source>
</evidence>
<reference evidence="2 3" key="1">
    <citation type="submission" date="2016-09" db="EMBL/GenBank/DDBJ databases">
        <authorList>
            <person name="Capua I."/>
            <person name="De Benedictis P."/>
            <person name="Joannis T."/>
            <person name="Lombin L.H."/>
            <person name="Cattoli G."/>
        </authorList>
    </citation>
    <scope>NUCLEOTIDE SEQUENCE [LARGE SCALE GENOMIC DNA]</scope>
    <source>
        <strain evidence="2 3">ANC 4671</strain>
    </source>
</reference>
<dbReference type="InterPro" id="IPR002586">
    <property type="entry name" value="CobQ/CobB/MinD/ParA_Nub-bd_dom"/>
</dbReference>
<dbReference type="PANTHER" id="PTHR13696:SF96">
    <property type="entry name" value="COBQ_COBB_MIND_PARA NUCLEOTIDE BINDING DOMAIN-CONTAINING PROTEIN"/>
    <property type="match status" value="1"/>
</dbReference>
<feature type="domain" description="CobQ/CobB/MinD/ParA nucleotide binding" evidence="1">
    <location>
        <begin position="4"/>
        <end position="183"/>
    </location>
</feature>
<proteinExistence type="predicted"/>
<dbReference type="EMBL" id="MKKK01000045">
    <property type="protein sequence ID" value="OEY93659.1"/>
    <property type="molecule type" value="Genomic_DNA"/>
</dbReference>
<dbReference type="AlphaFoldDB" id="A0A1E7R2U3"/>
<dbReference type="InterPro" id="IPR027417">
    <property type="entry name" value="P-loop_NTPase"/>
</dbReference>
<dbReference type="OrthoDB" id="69313at2"/>
<protein>
    <submittedName>
        <fullName evidence="2">Chromosome partitioning protein ParA</fullName>
    </submittedName>
</protein>
<dbReference type="InterPro" id="IPR050678">
    <property type="entry name" value="DNA_Partitioning_ATPase"/>
</dbReference>
<organism evidence="2 3">
    <name type="scientific">Acinetobacter qingfengensis</name>
    <dbReference type="NCBI Taxonomy" id="1262585"/>
    <lineage>
        <taxon>Bacteria</taxon>
        <taxon>Pseudomonadati</taxon>
        <taxon>Pseudomonadota</taxon>
        <taxon>Gammaproteobacteria</taxon>
        <taxon>Moraxellales</taxon>
        <taxon>Moraxellaceae</taxon>
        <taxon>Acinetobacter</taxon>
    </lineage>
</organism>
<dbReference type="CDD" id="cd02042">
    <property type="entry name" value="ParAB_family"/>
    <property type="match status" value="1"/>
</dbReference>
<gene>
    <name evidence="2" type="ORF">BJI46_04240</name>
</gene>